<feature type="transmembrane region" description="Helical" evidence="6">
    <location>
        <begin position="66"/>
        <end position="86"/>
    </location>
</feature>
<feature type="transmembrane region" description="Helical" evidence="6">
    <location>
        <begin position="121"/>
        <end position="138"/>
    </location>
</feature>
<reference evidence="8 9" key="1">
    <citation type="submission" date="2018-06" db="EMBL/GenBank/DDBJ databases">
        <title>Genomic Encyclopedia of Archaeal and Bacterial Type Strains, Phase II (KMG-II): from individual species to whole genera.</title>
        <authorList>
            <person name="Goeker M."/>
        </authorList>
    </citation>
    <scope>NUCLEOTIDE SEQUENCE [LARGE SCALE GENOMIC DNA]</scope>
    <source>
        <strain evidence="8 9">DSM 23241</strain>
    </source>
</reference>
<evidence type="ECO:0000256" key="1">
    <source>
        <dbReference type="ARBA" id="ARBA00004141"/>
    </source>
</evidence>
<feature type="transmembrane region" description="Helical" evidence="6">
    <location>
        <begin position="180"/>
        <end position="203"/>
    </location>
</feature>
<feature type="transmembrane region" description="Helical" evidence="6">
    <location>
        <begin position="209"/>
        <end position="234"/>
    </location>
</feature>
<feature type="transmembrane region" description="Helical" evidence="6">
    <location>
        <begin position="241"/>
        <end position="261"/>
    </location>
</feature>
<accession>A0A2W7S1H9</accession>
<keyword evidence="9" id="KW-1185">Reference proteome</keyword>
<gene>
    <name evidence="8" type="ORF">LX80_00807</name>
</gene>
<dbReference type="PANTHER" id="PTHR32322">
    <property type="entry name" value="INNER MEMBRANE TRANSPORTER"/>
    <property type="match status" value="1"/>
</dbReference>
<evidence type="ECO:0000256" key="6">
    <source>
        <dbReference type="SAM" id="Phobius"/>
    </source>
</evidence>
<feature type="transmembrane region" description="Helical" evidence="6">
    <location>
        <begin position="35"/>
        <end position="54"/>
    </location>
</feature>
<dbReference type="InterPro" id="IPR000620">
    <property type="entry name" value="EamA_dom"/>
</dbReference>
<dbReference type="RefSeq" id="WP_111293769.1">
    <property type="nucleotide sequence ID" value="NZ_QKZV01000002.1"/>
</dbReference>
<evidence type="ECO:0000259" key="7">
    <source>
        <dbReference type="Pfam" id="PF00892"/>
    </source>
</evidence>
<dbReference type="InterPro" id="IPR050638">
    <property type="entry name" value="AA-Vitamin_Transporters"/>
</dbReference>
<comment type="similarity">
    <text evidence="2">Belongs to the EamA transporter family.</text>
</comment>
<keyword evidence="4 6" id="KW-1133">Transmembrane helix</keyword>
<feature type="transmembrane region" description="Helical" evidence="6">
    <location>
        <begin position="267"/>
        <end position="284"/>
    </location>
</feature>
<feature type="domain" description="EamA" evidence="7">
    <location>
        <begin position="9"/>
        <end position="137"/>
    </location>
</feature>
<protein>
    <submittedName>
        <fullName evidence="8">EamA domain-containing membrane protein RarD</fullName>
    </submittedName>
</protein>
<evidence type="ECO:0000256" key="2">
    <source>
        <dbReference type="ARBA" id="ARBA00007362"/>
    </source>
</evidence>
<keyword evidence="5 6" id="KW-0472">Membrane</keyword>
<evidence type="ECO:0000256" key="3">
    <source>
        <dbReference type="ARBA" id="ARBA00022692"/>
    </source>
</evidence>
<evidence type="ECO:0000313" key="8">
    <source>
        <dbReference type="EMBL" id="PZX64610.1"/>
    </source>
</evidence>
<name>A0A2W7S1H9_9BACT</name>
<organism evidence="8 9">
    <name type="scientific">Hydrotalea sandarakina</name>
    <dbReference type="NCBI Taxonomy" id="1004304"/>
    <lineage>
        <taxon>Bacteria</taxon>
        <taxon>Pseudomonadati</taxon>
        <taxon>Bacteroidota</taxon>
        <taxon>Chitinophagia</taxon>
        <taxon>Chitinophagales</taxon>
        <taxon>Chitinophagaceae</taxon>
        <taxon>Hydrotalea</taxon>
    </lineage>
</organism>
<feature type="transmembrane region" description="Helical" evidence="6">
    <location>
        <begin position="150"/>
        <end position="168"/>
    </location>
</feature>
<proteinExistence type="inferred from homology"/>
<evidence type="ECO:0000313" key="9">
    <source>
        <dbReference type="Proteomes" id="UP000249720"/>
    </source>
</evidence>
<dbReference type="Pfam" id="PF00892">
    <property type="entry name" value="EamA"/>
    <property type="match status" value="2"/>
</dbReference>
<dbReference type="PANTHER" id="PTHR32322:SF2">
    <property type="entry name" value="EAMA DOMAIN-CONTAINING PROTEIN"/>
    <property type="match status" value="1"/>
</dbReference>
<keyword evidence="3 6" id="KW-0812">Transmembrane</keyword>
<comment type="subcellular location">
    <subcellularLocation>
        <location evidence="1">Membrane</location>
        <topology evidence="1">Multi-pass membrane protein</topology>
    </subcellularLocation>
</comment>
<dbReference type="OrthoDB" id="1117213at2"/>
<feature type="transmembrane region" description="Helical" evidence="6">
    <location>
        <begin position="92"/>
        <end position="114"/>
    </location>
</feature>
<evidence type="ECO:0000256" key="5">
    <source>
        <dbReference type="ARBA" id="ARBA00023136"/>
    </source>
</evidence>
<dbReference type="EMBL" id="QKZV01000002">
    <property type="protein sequence ID" value="PZX64610.1"/>
    <property type="molecule type" value="Genomic_DNA"/>
</dbReference>
<sequence>MRKPFFSWFLFIILSFIWGSSFILMKEGLKALTPYQVATLRILSAGVILAPFGISAYKKIPKTKHWPVLVSGLLGSFFPAYLFCLAETELNSALAGILNALTPLFTIATGIMFFQQKTKTQQTVGVIVGFAGLILLFYHKGEFSFAHIGYAAYILLATFLYGLNVNYVRKHLQGIGSLHIASVAFGLLVIPCLIILAFTGYFSQTFSTAFIHASLFSALLGIMGTAVATILFYVLLKESGALFASMVTYGIPFVAVGWGLLAGEAFGWNQLISLLIILSGVYLTNKFK</sequence>
<feature type="domain" description="EamA" evidence="7">
    <location>
        <begin position="152"/>
        <end position="285"/>
    </location>
</feature>
<dbReference type="AlphaFoldDB" id="A0A2W7S1H9"/>
<dbReference type="GO" id="GO:0016020">
    <property type="term" value="C:membrane"/>
    <property type="evidence" value="ECO:0007669"/>
    <property type="project" value="UniProtKB-SubCell"/>
</dbReference>
<comment type="caution">
    <text evidence="8">The sequence shown here is derived from an EMBL/GenBank/DDBJ whole genome shotgun (WGS) entry which is preliminary data.</text>
</comment>
<dbReference type="Proteomes" id="UP000249720">
    <property type="component" value="Unassembled WGS sequence"/>
</dbReference>
<dbReference type="InterPro" id="IPR037185">
    <property type="entry name" value="EmrE-like"/>
</dbReference>
<dbReference type="SUPFAM" id="SSF103481">
    <property type="entry name" value="Multidrug resistance efflux transporter EmrE"/>
    <property type="match status" value="2"/>
</dbReference>
<evidence type="ECO:0000256" key="4">
    <source>
        <dbReference type="ARBA" id="ARBA00022989"/>
    </source>
</evidence>